<dbReference type="AlphaFoldDB" id="A0A1A7C858"/>
<sequence>MRASIVPRERYIVLQQAAEWFALLASNEAGETERAKWQCWLNADPLHADTWRQVQAISGQFRSLPAAPARAALAGNPSQGRRAFAAMLVAAASGLALWRRDATRYGGTLDYRGSHASGVGQLRQLGLPDGGQLLLDTDSLVDIDYGARARRIVLRQGRIQISTAVDTMQPARPLLVRTAQGSLRALGTRFEVRQDKHLSLLRVQQGAVEITPRHGPRLVVPAGQGVQFGAGKVAFLAPVGQAAPAWTRRMLLADNMRLADFVQELSRYRHGYLGCDPQVANLRLVGAYPLDDQDAILALLEASLPVQVRRTMPWWVTIAGRDAAQ</sequence>
<gene>
    <name evidence="3" type="ORF">ASR47_102181</name>
</gene>
<keyword evidence="4" id="KW-1185">Reference proteome</keyword>
<evidence type="ECO:0000313" key="3">
    <source>
        <dbReference type="EMBL" id="OBV40955.1"/>
    </source>
</evidence>
<dbReference type="EMBL" id="LOCQ01000042">
    <property type="protein sequence ID" value="OBV40955.1"/>
    <property type="molecule type" value="Genomic_DNA"/>
</dbReference>
<dbReference type="Pfam" id="PF04773">
    <property type="entry name" value="FecR"/>
    <property type="match status" value="1"/>
</dbReference>
<dbReference type="InterPro" id="IPR006860">
    <property type="entry name" value="FecR"/>
</dbReference>
<dbReference type="InterPro" id="IPR012373">
    <property type="entry name" value="Ferrdict_sens_TM"/>
</dbReference>
<keyword evidence="3" id="KW-0472">Membrane</keyword>
<dbReference type="PANTHER" id="PTHR30273:SF2">
    <property type="entry name" value="PROTEIN FECR"/>
    <property type="match status" value="1"/>
</dbReference>
<organism evidence="3 4">
    <name type="scientific">Janthinobacterium psychrotolerans</name>
    <dbReference type="NCBI Taxonomy" id="1747903"/>
    <lineage>
        <taxon>Bacteria</taxon>
        <taxon>Pseudomonadati</taxon>
        <taxon>Pseudomonadota</taxon>
        <taxon>Betaproteobacteria</taxon>
        <taxon>Burkholderiales</taxon>
        <taxon>Oxalobacteraceae</taxon>
        <taxon>Janthinobacterium</taxon>
    </lineage>
</organism>
<dbReference type="Gene3D" id="2.60.120.1440">
    <property type="match status" value="1"/>
</dbReference>
<keyword evidence="3" id="KW-0812">Transmembrane</keyword>
<dbReference type="Pfam" id="PF16220">
    <property type="entry name" value="DUF4880"/>
    <property type="match status" value="1"/>
</dbReference>
<accession>A0A1A7C858</accession>
<name>A0A1A7C858_9BURK</name>
<evidence type="ECO:0000313" key="4">
    <source>
        <dbReference type="Proteomes" id="UP000092713"/>
    </source>
</evidence>
<evidence type="ECO:0000259" key="2">
    <source>
        <dbReference type="Pfam" id="PF16220"/>
    </source>
</evidence>
<dbReference type="STRING" id="1747903.ASR47_102181"/>
<dbReference type="PANTHER" id="PTHR30273">
    <property type="entry name" value="PERIPLASMIC SIGNAL SENSOR AND SIGMA FACTOR ACTIVATOR FECR-RELATED"/>
    <property type="match status" value="1"/>
</dbReference>
<dbReference type="InterPro" id="IPR032623">
    <property type="entry name" value="FecR_N"/>
</dbReference>
<comment type="caution">
    <text evidence="3">The sequence shown here is derived from an EMBL/GenBank/DDBJ whole genome shotgun (WGS) entry which is preliminary data.</text>
</comment>
<feature type="domain" description="FecR protein" evidence="1">
    <location>
        <begin position="117"/>
        <end position="209"/>
    </location>
</feature>
<dbReference type="GO" id="GO:0016989">
    <property type="term" value="F:sigma factor antagonist activity"/>
    <property type="evidence" value="ECO:0007669"/>
    <property type="project" value="TreeGrafter"/>
</dbReference>
<reference evidence="3 4" key="1">
    <citation type="submission" date="2016-04" db="EMBL/GenBank/DDBJ databases">
        <title>Draft genome sequence of Janthinobacterium psychrotolerans sp. nov., isolated from freshwater sediments in Denmark.</title>
        <authorList>
            <person name="Gong X."/>
            <person name="Skrivergaard S."/>
            <person name="Korsgaard B.S."/>
            <person name="Schreiber L."/>
            <person name="Marshall I.P."/>
            <person name="Finster K."/>
            <person name="Schramm A."/>
        </authorList>
    </citation>
    <scope>NUCLEOTIDE SEQUENCE [LARGE SCALE GENOMIC DNA]</scope>
    <source>
        <strain evidence="3 4">S3-2</strain>
    </source>
</reference>
<dbReference type="PATRIC" id="fig|1747903.4.peg.4616"/>
<proteinExistence type="predicted"/>
<evidence type="ECO:0000259" key="1">
    <source>
        <dbReference type="Pfam" id="PF04773"/>
    </source>
</evidence>
<dbReference type="Proteomes" id="UP000092713">
    <property type="component" value="Unassembled WGS sequence"/>
</dbReference>
<feature type="domain" description="FecR N-terminal" evidence="2">
    <location>
        <begin position="15"/>
        <end position="56"/>
    </location>
</feature>
<protein>
    <submittedName>
        <fullName evidence="3">Transmembrane sensor</fullName>
    </submittedName>
</protein>
<dbReference type="PIRSF" id="PIRSF018266">
    <property type="entry name" value="FecR"/>
    <property type="match status" value="1"/>
</dbReference>
<dbReference type="RefSeq" id="WP_065306526.1">
    <property type="nucleotide sequence ID" value="NZ_LOCQ01000042.1"/>
</dbReference>